<keyword evidence="1" id="KW-0614">Plasmid</keyword>
<dbReference type="EMBL" id="CP171852">
    <property type="protein sequence ID" value="XKM38936.1"/>
    <property type="molecule type" value="Genomic_DNA"/>
</dbReference>
<proteinExistence type="predicted"/>
<sequence length="41" mass="4954">MNPVSKIALDNAEAYGRRFECEFKYYPERYEGVFWKFVPAM</sequence>
<organism evidence="1 2">
    <name type="scientific">Rhizobium ruizarguesonis</name>
    <dbReference type="NCBI Taxonomy" id="2081791"/>
    <lineage>
        <taxon>Bacteria</taxon>
        <taxon>Pseudomonadati</taxon>
        <taxon>Pseudomonadota</taxon>
        <taxon>Alphaproteobacteria</taxon>
        <taxon>Hyphomicrobiales</taxon>
        <taxon>Rhizobiaceae</taxon>
        <taxon>Rhizobium/Agrobacterium group</taxon>
        <taxon>Rhizobium</taxon>
    </lineage>
</organism>
<name>A0ACD5EIG7_9HYPH</name>
<geneLocation type="plasmid" evidence="1 2">
    <name>unnamed2</name>
</geneLocation>
<dbReference type="Proteomes" id="UP000078465">
    <property type="component" value="Plasmid unnamed2"/>
</dbReference>
<gene>
    <name evidence="1" type="ORF">A4U53_007735</name>
</gene>
<evidence type="ECO:0000313" key="1">
    <source>
        <dbReference type="EMBL" id="XKM38936.1"/>
    </source>
</evidence>
<evidence type="ECO:0000313" key="2">
    <source>
        <dbReference type="Proteomes" id="UP000078465"/>
    </source>
</evidence>
<reference evidence="1" key="1">
    <citation type="submission" date="2024-10" db="EMBL/GenBank/DDBJ databases">
        <title>Strain of Rhizobium-related bacteria isolated fromm roots of Vavilovia formosa.</title>
        <authorList>
            <person name="Kimeklis A."/>
            <person name="Afonin A."/>
        </authorList>
    </citation>
    <scope>NUCLEOTIDE SEQUENCE</scope>
    <source>
        <strain evidence="1">Vaf-46</strain>
    </source>
</reference>
<accession>A0ACD5EIG7</accession>
<protein>
    <submittedName>
        <fullName evidence="1">Uncharacterized protein</fullName>
    </submittedName>
</protein>